<dbReference type="EMBL" id="JBAMMX010000008">
    <property type="protein sequence ID" value="KAK6934799.1"/>
    <property type="molecule type" value="Genomic_DNA"/>
</dbReference>
<dbReference type="AlphaFoldDB" id="A0AAN8ZBX8"/>
<accession>A0AAN8ZBX8</accession>
<reference evidence="2 3" key="1">
    <citation type="submission" date="2023-12" db="EMBL/GenBank/DDBJ databases">
        <title>A high-quality genome assembly for Dillenia turbinata (Dilleniales).</title>
        <authorList>
            <person name="Chanderbali A."/>
        </authorList>
    </citation>
    <scope>NUCLEOTIDE SEQUENCE [LARGE SCALE GENOMIC DNA]</scope>
    <source>
        <strain evidence="2">LSX21</strain>
        <tissue evidence="2">Leaf</tissue>
    </source>
</reference>
<protein>
    <submittedName>
        <fullName evidence="2">Uncharacterized protein</fullName>
    </submittedName>
</protein>
<dbReference type="Proteomes" id="UP001370490">
    <property type="component" value="Unassembled WGS sequence"/>
</dbReference>
<name>A0AAN8ZBX8_9MAGN</name>
<feature type="region of interest" description="Disordered" evidence="1">
    <location>
        <begin position="1"/>
        <end position="227"/>
    </location>
</feature>
<proteinExistence type="predicted"/>
<comment type="caution">
    <text evidence="2">The sequence shown here is derived from an EMBL/GenBank/DDBJ whole genome shotgun (WGS) entry which is preliminary data.</text>
</comment>
<feature type="compositionally biased region" description="Basic and acidic residues" evidence="1">
    <location>
        <begin position="32"/>
        <end position="42"/>
    </location>
</feature>
<gene>
    <name evidence="2" type="ORF">RJ641_034954</name>
</gene>
<evidence type="ECO:0000313" key="2">
    <source>
        <dbReference type="EMBL" id="KAK6934799.1"/>
    </source>
</evidence>
<feature type="compositionally biased region" description="Basic and acidic residues" evidence="1">
    <location>
        <begin position="1"/>
        <end position="23"/>
    </location>
</feature>
<feature type="compositionally biased region" description="Basic and acidic residues" evidence="1">
    <location>
        <begin position="52"/>
        <end position="217"/>
    </location>
</feature>
<keyword evidence="3" id="KW-1185">Reference proteome</keyword>
<sequence length="227" mass="26930">MVFDDDHARSPERHGGQSRKLEEGIESQKSSRRVEDRPRTDQGRQSSSTRYSHSERSRGYEEDHSRHRDSRITRSNGSRREHEHQERRSKREINLEDQGDRDKYRRIERGNRDKYRRDGRDGRNGTEDSDGHRDSRERDYKKKGADGGSGRERRDVGTGQKRSADEDNRDDERDDKHYGIRRAEKDGHRARRDERESRSMHSNDRDIDRHSRHHDMGTDTAAPKLQC</sequence>
<organism evidence="2 3">
    <name type="scientific">Dillenia turbinata</name>
    <dbReference type="NCBI Taxonomy" id="194707"/>
    <lineage>
        <taxon>Eukaryota</taxon>
        <taxon>Viridiplantae</taxon>
        <taxon>Streptophyta</taxon>
        <taxon>Embryophyta</taxon>
        <taxon>Tracheophyta</taxon>
        <taxon>Spermatophyta</taxon>
        <taxon>Magnoliopsida</taxon>
        <taxon>eudicotyledons</taxon>
        <taxon>Gunneridae</taxon>
        <taxon>Pentapetalae</taxon>
        <taxon>Dilleniales</taxon>
        <taxon>Dilleniaceae</taxon>
        <taxon>Dillenia</taxon>
    </lineage>
</organism>
<evidence type="ECO:0000313" key="3">
    <source>
        <dbReference type="Proteomes" id="UP001370490"/>
    </source>
</evidence>
<evidence type="ECO:0000256" key="1">
    <source>
        <dbReference type="SAM" id="MobiDB-lite"/>
    </source>
</evidence>